<reference evidence="1 2" key="1">
    <citation type="submission" date="2019-03" db="EMBL/GenBank/DDBJ databases">
        <title>Genomic Encyclopedia of Archaeal and Bacterial Type Strains, Phase II (KMG-II): from individual species to whole genera.</title>
        <authorList>
            <person name="Goeker M."/>
        </authorList>
    </citation>
    <scope>NUCLEOTIDE SEQUENCE [LARGE SCALE GENOMIC DNA]</scope>
    <source>
        <strain evidence="1 2">DSM 28213</strain>
    </source>
</reference>
<accession>A0A4R7EQI5</accession>
<dbReference type="RefSeq" id="WP_133713323.1">
    <property type="nucleotide sequence ID" value="NZ_SOAG01000025.1"/>
</dbReference>
<evidence type="ECO:0000313" key="1">
    <source>
        <dbReference type="EMBL" id="TDS54595.1"/>
    </source>
</evidence>
<name>A0A4R7EQI5_9FLAO</name>
<dbReference type="Proteomes" id="UP000295215">
    <property type="component" value="Unassembled WGS sequence"/>
</dbReference>
<proteinExistence type="predicted"/>
<comment type="caution">
    <text evidence="1">The sequence shown here is derived from an EMBL/GenBank/DDBJ whole genome shotgun (WGS) entry which is preliminary data.</text>
</comment>
<dbReference type="AlphaFoldDB" id="A0A4R7EQI5"/>
<evidence type="ECO:0000313" key="2">
    <source>
        <dbReference type="Proteomes" id="UP000295215"/>
    </source>
</evidence>
<gene>
    <name evidence="1" type="ORF">C8P70_12538</name>
</gene>
<organism evidence="1 2">
    <name type="scientific">Myroides indicus</name>
    <dbReference type="NCBI Taxonomy" id="1323422"/>
    <lineage>
        <taxon>Bacteria</taxon>
        <taxon>Pseudomonadati</taxon>
        <taxon>Bacteroidota</taxon>
        <taxon>Flavobacteriia</taxon>
        <taxon>Flavobacteriales</taxon>
        <taxon>Flavobacteriaceae</taxon>
        <taxon>Myroides</taxon>
    </lineage>
</organism>
<sequence length="74" mass="8716">MKIFKIIDCNNNEHDVLSDFIYKFTQIDPAFGEKKSITQVHIAHKENENNLEIIKTYEPITSIKKRLETHLKNS</sequence>
<protein>
    <submittedName>
        <fullName evidence="1">Uncharacterized protein</fullName>
    </submittedName>
</protein>
<keyword evidence="2" id="KW-1185">Reference proteome</keyword>
<dbReference type="EMBL" id="SOAG01000025">
    <property type="protein sequence ID" value="TDS54595.1"/>
    <property type="molecule type" value="Genomic_DNA"/>
</dbReference>